<dbReference type="Proteomes" id="UP000822142">
    <property type="component" value="Unassembled WGS sequence"/>
</dbReference>
<dbReference type="InterPro" id="IPR003838">
    <property type="entry name" value="ABC3_permease_C"/>
</dbReference>
<reference evidence="8 9" key="1">
    <citation type="journal article" date="2020" name="Cell Host Microbe">
        <title>Functional and Genomic Variation between Human-Derived Isolates of Lachnospiraceae Reveals Inter- and Intra-Species Diversity.</title>
        <authorList>
            <person name="Sorbara M.T."/>
            <person name="Littmann E.R."/>
            <person name="Fontana E."/>
            <person name="Moody T.U."/>
            <person name="Kohout C.E."/>
            <person name="Gjonbalaj M."/>
            <person name="Eaton V."/>
            <person name="Seok R."/>
            <person name="Leiner I.M."/>
            <person name="Pamer E.G."/>
        </authorList>
    </citation>
    <scope>NUCLEOTIDE SEQUENCE [LARGE SCALE GENOMIC DNA]</scope>
    <source>
        <strain evidence="8 9">MSK.15.26</strain>
    </source>
</reference>
<keyword evidence="3 6" id="KW-0812">Transmembrane</keyword>
<evidence type="ECO:0000256" key="6">
    <source>
        <dbReference type="SAM" id="Phobius"/>
    </source>
</evidence>
<feature type="transmembrane region" description="Helical" evidence="6">
    <location>
        <begin position="60"/>
        <end position="82"/>
    </location>
</feature>
<keyword evidence="5 6" id="KW-0472">Membrane</keyword>
<protein>
    <submittedName>
        <fullName evidence="8">ABC transporter permease</fullName>
    </submittedName>
</protein>
<feature type="domain" description="ABC3 transporter permease C-terminal" evidence="7">
    <location>
        <begin position="356"/>
        <end position="472"/>
    </location>
</feature>
<keyword evidence="9" id="KW-1185">Reference proteome</keyword>
<evidence type="ECO:0000256" key="2">
    <source>
        <dbReference type="ARBA" id="ARBA00022475"/>
    </source>
</evidence>
<accession>A0ABX2I9V9</accession>
<gene>
    <name evidence="8" type="ORF">G5A70_13885</name>
</gene>
<dbReference type="Pfam" id="PF02687">
    <property type="entry name" value="FtsX"/>
    <property type="match status" value="1"/>
</dbReference>
<feature type="transmembrane region" description="Helical" evidence="6">
    <location>
        <begin position="347"/>
        <end position="371"/>
    </location>
</feature>
<dbReference type="RefSeq" id="WP_173750124.1">
    <property type="nucleotide sequence ID" value="NZ_JAAITA010000027.1"/>
</dbReference>
<keyword evidence="2" id="KW-1003">Cell membrane</keyword>
<evidence type="ECO:0000313" key="8">
    <source>
        <dbReference type="EMBL" id="NSJ87236.1"/>
    </source>
</evidence>
<sequence length="489" mass="55276">MALFTVIAAVLYDNWRLFFKTPTEIFAEREKKRQRKRKSWKTVSIGRMAWLSVGEVKGSFFACMLLLFLSSFFLCSVFIRYISYDVDYYLKEVAASDYTVADASCASRNQRYNEAAGGISEEMVENLRQLPGVEKFGETLSHEVQLTADEALYQTITDFYHGPCDYDPDISRKESMEGDPDWIAGIEKFEKEKTYTSVLYGTEGYGLEFMTMPHYLLDGAFDAEKYASGDYVIAVGASAAAWISAAPAGSKIQIEDKTFTVMMTVQDPAMFPMGSNSKEAACSLNYLMPPQALRDLYPHLSVRQINFNVEESQKAAVEKILKTYEAEGKIAVERREETEQAFAQETFLSISVQFVTGLFLFLIAVLSYGNLLMNRMMLRKRTFALYQGLGMDLPGVRRMVLYEGLIYGAGSILAVFPAVALLLWYGMPLYYESDAAYIYSIDWAVTYEFSLLPLFVTGGVLLLISLLLPQLCLMGMEKKSITERLRNIE</sequence>
<evidence type="ECO:0000256" key="5">
    <source>
        <dbReference type="ARBA" id="ARBA00023136"/>
    </source>
</evidence>
<evidence type="ECO:0000313" key="9">
    <source>
        <dbReference type="Proteomes" id="UP000822142"/>
    </source>
</evidence>
<proteinExistence type="predicted"/>
<feature type="transmembrane region" description="Helical" evidence="6">
    <location>
        <begin position="405"/>
        <end position="431"/>
    </location>
</feature>
<comment type="subcellular location">
    <subcellularLocation>
        <location evidence="1">Cell membrane</location>
        <topology evidence="1">Multi-pass membrane protein</topology>
    </subcellularLocation>
</comment>
<name>A0ABX2I9V9_BLAHA</name>
<evidence type="ECO:0000256" key="1">
    <source>
        <dbReference type="ARBA" id="ARBA00004651"/>
    </source>
</evidence>
<evidence type="ECO:0000256" key="3">
    <source>
        <dbReference type="ARBA" id="ARBA00022692"/>
    </source>
</evidence>
<evidence type="ECO:0000259" key="7">
    <source>
        <dbReference type="Pfam" id="PF02687"/>
    </source>
</evidence>
<dbReference type="EMBL" id="JAAITA010000027">
    <property type="protein sequence ID" value="NSJ87236.1"/>
    <property type="molecule type" value="Genomic_DNA"/>
</dbReference>
<keyword evidence="4 6" id="KW-1133">Transmembrane helix</keyword>
<comment type="caution">
    <text evidence="8">The sequence shown here is derived from an EMBL/GenBank/DDBJ whole genome shotgun (WGS) entry which is preliminary data.</text>
</comment>
<evidence type="ECO:0000256" key="4">
    <source>
        <dbReference type="ARBA" id="ARBA00022989"/>
    </source>
</evidence>
<organism evidence="8 9">
    <name type="scientific">Blautia hansenii</name>
    <name type="common">Ruminococcus hansenii</name>
    <dbReference type="NCBI Taxonomy" id="1322"/>
    <lineage>
        <taxon>Bacteria</taxon>
        <taxon>Bacillati</taxon>
        <taxon>Bacillota</taxon>
        <taxon>Clostridia</taxon>
        <taxon>Lachnospirales</taxon>
        <taxon>Lachnospiraceae</taxon>
        <taxon>Blautia</taxon>
    </lineage>
</organism>
<feature type="transmembrane region" description="Helical" evidence="6">
    <location>
        <begin position="451"/>
        <end position="476"/>
    </location>
</feature>